<proteinExistence type="predicted"/>
<organism evidence="1 2">
    <name type="scientific">Sinorhizobium fredii (strain USDA 257)</name>
    <dbReference type="NCBI Taxonomy" id="1185652"/>
    <lineage>
        <taxon>Bacteria</taxon>
        <taxon>Pseudomonadati</taxon>
        <taxon>Pseudomonadota</taxon>
        <taxon>Alphaproteobacteria</taxon>
        <taxon>Hyphomicrobiales</taxon>
        <taxon>Rhizobiaceae</taxon>
        <taxon>Sinorhizobium/Ensifer group</taxon>
        <taxon>Sinorhizobium</taxon>
    </lineage>
</organism>
<dbReference type="HOGENOM" id="CLU_3296571_0_0_5"/>
<evidence type="ECO:0000313" key="2">
    <source>
        <dbReference type="Proteomes" id="UP000006180"/>
    </source>
</evidence>
<accession>I3XAA2</accession>
<evidence type="ECO:0000313" key="1">
    <source>
        <dbReference type="EMBL" id="AFL52808.1"/>
    </source>
</evidence>
<dbReference type="AlphaFoldDB" id="I3XAA2"/>
<reference evidence="1 2" key="1">
    <citation type="journal article" date="2012" name="J. Bacteriol.">
        <title>Complete genome sequence of the broad-host-range strain Sinorhizobium fredii USDA257.</title>
        <authorList>
            <person name="Schuldes J."/>
            <person name="Rodriguez Orbegoso M."/>
            <person name="Schmeisser C."/>
            <person name="Krishnan H.B."/>
            <person name="Daniel R."/>
            <person name="Streit W.R."/>
        </authorList>
    </citation>
    <scope>NUCLEOTIDE SEQUENCE [LARGE SCALE GENOMIC DNA]</scope>
    <source>
        <strain evidence="1 2">USDA 257</strain>
    </source>
</reference>
<gene>
    <name evidence="1" type="ORF">USDA257_c42690</name>
</gene>
<dbReference type="KEGG" id="sfd:USDA257_c42690"/>
<name>I3XAA2_SINF2</name>
<protein>
    <submittedName>
        <fullName evidence="1">Uncharacterized protein</fullName>
    </submittedName>
</protein>
<dbReference type="EMBL" id="CP003563">
    <property type="protein sequence ID" value="AFL52808.1"/>
    <property type="molecule type" value="Genomic_DNA"/>
</dbReference>
<dbReference type="STRING" id="1185652.USDA257_c42690"/>
<sequence length="40" mass="4530">MRLPMLDEGVYSSLVICHAACRFATLTWKAATEKKFRIAT</sequence>
<dbReference type="PATRIC" id="fig|1185652.3.peg.4436"/>
<dbReference type="Proteomes" id="UP000006180">
    <property type="component" value="Chromosome"/>
</dbReference>